<comment type="caution">
    <text evidence="1">The sequence shown here is derived from an EMBL/GenBank/DDBJ whole genome shotgun (WGS) entry which is preliminary data.</text>
</comment>
<proteinExistence type="predicted"/>
<evidence type="ECO:0000313" key="1">
    <source>
        <dbReference type="EMBL" id="GAJ20227.1"/>
    </source>
</evidence>
<dbReference type="AlphaFoldDB" id="X1VLI9"/>
<organism evidence="1">
    <name type="scientific">marine sediment metagenome</name>
    <dbReference type="NCBI Taxonomy" id="412755"/>
    <lineage>
        <taxon>unclassified sequences</taxon>
        <taxon>metagenomes</taxon>
        <taxon>ecological metagenomes</taxon>
    </lineage>
</organism>
<sequence length="93" mass="10595">MSKLQLQLPKTSSRWSNPVGQTWSIPSASYVKPEWRDKHLRILSWTSEAIASETDGLRRPSLAGYYEVKCQETGEVFYLEGGHLREFAHGPES</sequence>
<gene>
    <name evidence="1" type="ORF">S12H4_56944</name>
</gene>
<accession>X1VLI9</accession>
<reference evidence="1" key="1">
    <citation type="journal article" date="2014" name="Front. Microbiol.">
        <title>High frequency of phylogenetically diverse reductive dehalogenase-homologous genes in deep subseafloor sedimentary metagenomes.</title>
        <authorList>
            <person name="Kawai M."/>
            <person name="Futagami T."/>
            <person name="Toyoda A."/>
            <person name="Takaki Y."/>
            <person name="Nishi S."/>
            <person name="Hori S."/>
            <person name="Arai W."/>
            <person name="Tsubouchi T."/>
            <person name="Morono Y."/>
            <person name="Uchiyama I."/>
            <person name="Ito T."/>
            <person name="Fujiyama A."/>
            <person name="Inagaki F."/>
            <person name="Takami H."/>
        </authorList>
    </citation>
    <scope>NUCLEOTIDE SEQUENCE</scope>
    <source>
        <strain evidence="1">Expedition CK06-06</strain>
    </source>
</reference>
<protein>
    <submittedName>
        <fullName evidence="1">Uncharacterized protein</fullName>
    </submittedName>
</protein>
<dbReference type="EMBL" id="BARW01036742">
    <property type="protein sequence ID" value="GAJ20227.1"/>
    <property type="molecule type" value="Genomic_DNA"/>
</dbReference>
<name>X1VLI9_9ZZZZ</name>